<keyword evidence="11" id="KW-1185">Reference proteome</keyword>
<dbReference type="EMBL" id="JACHHU010000033">
    <property type="protein sequence ID" value="MBB6544611.1"/>
    <property type="molecule type" value="Genomic_DNA"/>
</dbReference>
<evidence type="ECO:0000256" key="7">
    <source>
        <dbReference type="ARBA" id="ARBA00023136"/>
    </source>
</evidence>
<evidence type="ECO:0000313" key="11">
    <source>
        <dbReference type="Proteomes" id="UP000537141"/>
    </source>
</evidence>
<feature type="transmembrane region" description="Helical" evidence="8">
    <location>
        <begin position="179"/>
        <end position="199"/>
    </location>
</feature>
<dbReference type="GO" id="GO:0005886">
    <property type="term" value="C:plasma membrane"/>
    <property type="evidence" value="ECO:0007669"/>
    <property type="project" value="UniProtKB-SubCell"/>
</dbReference>
<dbReference type="InterPro" id="IPR042094">
    <property type="entry name" value="T2SS_GspF_sf"/>
</dbReference>
<keyword evidence="5 8" id="KW-0812">Transmembrane</keyword>
<evidence type="ECO:0000259" key="9">
    <source>
        <dbReference type="Pfam" id="PF00482"/>
    </source>
</evidence>
<evidence type="ECO:0000256" key="1">
    <source>
        <dbReference type="ARBA" id="ARBA00004429"/>
    </source>
</evidence>
<gene>
    <name evidence="10" type="ORF">HNQ55_003144</name>
</gene>
<reference evidence="10 11" key="1">
    <citation type="submission" date="2020-08" db="EMBL/GenBank/DDBJ databases">
        <title>Genomic Encyclopedia of Type Strains, Phase IV (KMG-IV): sequencing the most valuable type-strain genomes for metagenomic binning, comparative biology and taxonomic classification.</title>
        <authorList>
            <person name="Goeker M."/>
        </authorList>
    </citation>
    <scope>NUCLEOTIDE SEQUENCE [LARGE SCALE GENOMIC DNA]</scope>
    <source>
        <strain evidence="10 11">DSM 26287</strain>
    </source>
</reference>
<accession>A0A7X0NJT3</accession>
<keyword evidence="7 8" id="KW-0472">Membrane</keyword>
<dbReference type="InterPro" id="IPR018076">
    <property type="entry name" value="T2SS_GspF_dom"/>
</dbReference>
<feature type="domain" description="Type II secretion system protein GspF" evidence="9">
    <location>
        <begin position="280"/>
        <end position="402"/>
    </location>
</feature>
<protein>
    <submittedName>
        <fullName evidence="10">MSHA biogenesis protein MshG</fullName>
    </submittedName>
</protein>
<evidence type="ECO:0000313" key="10">
    <source>
        <dbReference type="EMBL" id="MBB6544611.1"/>
    </source>
</evidence>
<comment type="caution">
    <text evidence="10">The sequence shown here is derived from an EMBL/GenBank/DDBJ whole genome shotgun (WGS) entry which is preliminary data.</text>
</comment>
<evidence type="ECO:0000256" key="2">
    <source>
        <dbReference type="ARBA" id="ARBA00005745"/>
    </source>
</evidence>
<dbReference type="FunFam" id="1.20.81.30:FF:000001">
    <property type="entry name" value="Type II secretion system protein F"/>
    <property type="match status" value="2"/>
</dbReference>
<keyword evidence="3" id="KW-1003">Cell membrane</keyword>
<comment type="similarity">
    <text evidence="2">Belongs to the GSP F family.</text>
</comment>
<evidence type="ECO:0000256" key="4">
    <source>
        <dbReference type="ARBA" id="ARBA00022519"/>
    </source>
</evidence>
<feature type="transmembrane region" description="Helical" evidence="8">
    <location>
        <begin position="230"/>
        <end position="249"/>
    </location>
</feature>
<dbReference type="Pfam" id="PF00482">
    <property type="entry name" value="T2SSF"/>
    <property type="match status" value="2"/>
</dbReference>
<dbReference type="Gene3D" id="1.20.81.30">
    <property type="entry name" value="Type II secretion system (T2SS), domain F"/>
    <property type="match status" value="2"/>
</dbReference>
<dbReference type="PANTHER" id="PTHR30012">
    <property type="entry name" value="GENERAL SECRETION PATHWAY PROTEIN"/>
    <property type="match status" value="1"/>
</dbReference>
<dbReference type="InterPro" id="IPR003004">
    <property type="entry name" value="GspF/PilC"/>
</dbReference>
<keyword evidence="4" id="KW-0997">Cell inner membrane</keyword>
<evidence type="ECO:0000256" key="8">
    <source>
        <dbReference type="SAM" id="Phobius"/>
    </source>
</evidence>
<evidence type="ECO:0000256" key="6">
    <source>
        <dbReference type="ARBA" id="ARBA00022989"/>
    </source>
</evidence>
<dbReference type="AlphaFoldDB" id="A0A7X0NJT3"/>
<dbReference type="PRINTS" id="PR00812">
    <property type="entry name" value="BCTERIALGSPF"/>
</dbReference>
<dbReference type="GO" id="GO:0015628">
    <property type="term" value="P:protein secretion by the type II secretion system"/>
    <property type="evidence" value="ECO:0007669"/>
    <property type="project" value="TreeGrafter"/>
</dbReference>
<feature type="transmembrane region" description="Helical" evidence="8">
    <location>
        <begin position="383"/>
        <end position="404"/>
    </location>
</feature>
<dbReference type="PANTHER" id="PTHR30012:SF4">
    <property type="entry name" value="MSHA BIOGENESIS PROTEIN MSHG"/>
    <property type="match status" value="1"/>
</dbReference>
<evidence type="ECO:0000256" key="3">
    <source>
        <dbReference type="ARBA" id="ARBA00022475"/>
    </source>
</evidence>
<organism evidence="10 11">
    <name type="scientific">Thalassotalea piscium</name>
    <dbReference type="NCBI Taxonomy" id="1230533"/>
    <lineage>
        <taxon>Bacteria</taxon>
        <taxon>Pseudomonadati</taxon>
        <taxon>Pseudomonadota</taxon>
        <taxon>Gammaproteobacteria</taxon>
        <taxon>Alteromonadales</taxon>
        <taxon>Colwelliaceae</taxon>
        <taxon>Thalassotalea</taxon>
    </lineage>
</organism>
<feature type="domain" description="Type II secretion system protein GspF" evidence="9">
    <location>
        <begin position="77"/>
        <end position="200"/>
    </location>
</feature>
<name>A0A7X0NJT3_9GAMM</name>
<evidence type="ECO:0000256" key="5">
    <source>
        <dbReference type="ARBA" id="ARBA00022692"/>
    </source>
</evidence>
<dbReference type="Proteomes" id="UP000537141">
    <property type="component" value="Unassembled WGS sequence"/>
</dbReference>
<sequence>MAAYNYVGRDASGAQVKGVVEAANVNTVAEQLSRQRIIPIAITEAKSAKGSAGDLANIDIGQLLGLEVIALDDLIVFCRQMYALVRSGVPILRAINGMAESTSSPKLKQALIEVSAHLEGGYELSSALHRHPKIFSPLFVSLIHVGENTGNLDQAFSKLASYFEREQETKKRIKTALRYPSFVLIALAAAIVILNIWVIPTFAEMFSKLGADLPWATKALINSSNFFLDYWPYMLVGVLVIYFGIRHYVNTPKGRHTWDRFKTKLPVVGSVIERSILSRFSHSFAIVLKAGVPMTTGLSLVSDAVDNTYMQKKILKMRSAIESGESLLRAAVASTMFTPLVLQMIAVGEETGRVDELLEEVGDYYEREVEYELSTLTARIEPILIAIVAAMVLILALGIFTPMWDMMSAFKGK</sequence>
<dbReference type="RefSeq" id="WP_184425880.1">
    <property type="nucleotide sequence ID" value="NZ_AP027362.1"/>
</dbReference>
<comment type="subcellular location">
    <subcellularLocation>
        <location evidence="1">Cell inner membrane</location>
        <topology evidence="1">Multi-pass membrane protein</topology>
    </subcellularLocation>
</comment>
<proteinExistence type="inferred from homology"/>
<keyword evidence="6 8" id="KW-1133">Transmembrane helix</keyword>